<comment type="caution">
    <text evidence="2">The sequence shown here is derived from an EMBL/GenBank/DDBJ whole genome shotgun (WGS) entry which is preliminary data.</text>
</comment>
<comment type="similarity">
    <text evidence="1">Belongs to the asaB hydroxylase/desaturase family.</text>
</comment>
<dbReference type="PANTHER" id="PTHR34598">
    <property type="entry name" value="BLL6449 PROTEIN"/>
    <property type="match status" value="1"/>
</dbReference>
<keyword evidence="3" id="KW-1185">Reference proteome</keyword>
<sequence>MAIVTSSINYTAPLDLYKVEKPFYSNVPAPDGRQSNQVAWKYDGVEFHDIRAEFDRFTLDENGFEIFRFGEEVDEDVHKFDSDAWIEESYYPVVESLLKSRFGHVDAKVFDLTVRRRKTASDLQTAGKYIRATRQPSFSAHCDQTILSGENRIKFHMGPAAAVLLKKRCRIINVWRPLFGPLEDCPLTCCDWRTVDVARDYKPADLIFPHYIGEQYLVTHHPDHRWYFLSGQRTNEFTLLKCWDNRTDVARCVAHTSFINPNTPEGARLRESVEFRCLVFGPDE</sequence>
<reference evidence="2" key="1">
    <citation type="journal article" date="2023" name="Mol. Phylogenet. Evol.">
        <title>Genome-scale phylogeny and comparative genomics of the fungal order Sordariales.</title>
        <authorList>
            <person name="Hensen N."/>
            <person name="Bonometti L."/>
            <person name="Westerberg I."/>
            <person name="Brannstrom I.O."/>
            <person name="Guillou S."/>
            <person name="Cros-Aarteil S."/>
            <person name="Calhoun S."/>
            <person name="Haridas S."/>
            <person name="Kuo A."/>
            <person name="Mondo S."/>
            <person name="Pangilinan J."/>
            <person name="Riley R."/>
            <person name="LaButti K."/>
            <person name="Andreopoulos B."/>
            <person name="Lipzen A."/>
            <person name="Chen C."/>
            <person name="Yan M."/>
            <person name="Daum C."/>
            <person name="Ng V."/>
            <person name="Clum A."/>
            <person name="Steindorff A."/>
            <person name="Ohm R.A."/>
            <person name="Martin F."/>
            <person name="Silar P."/>
            <person name="Natvig D.O."/>
            <person name="Lalanne C."/>
            <person name="Gautier V."/>
            <person name="Ament-Velasquez S.L."/>
            <person name="Kruys A."/>
            <person name="Hutchinson M.I."/>
            <person name="Powell A.J."/>
            <person name="Barry K."/>
            <person name="Miller A.N."/>
            <person name="Grigoriev I.V."/>
            <person name="Debuchy R."/>
            <person name="Gladieux P."/>
            <person name="Hiltunen Thoren M."/>
            <person name="Johannesson H."/>
        </authorList>
    </citation>
    <scope>NUCLEOTIDE SEQUENCE</scope>
    <source>
        <strain evidence="2">CBS 532.94</strain>
    </source>
</reference>
<dbReference type="AlphaFoldDB" id="A0AAN7CI12"/>
<dbReference type="Proteomes" id="UP001303760">
    <property type="component" value="Unassembled WGS sequence"/>
</dbReference>
<evidence type="ECO:0008006" key="4">
    <source>
        <dbReference type="Google" id="ProtNLM"/>
    </source>
</evidence>
<dbReference type="GO" id="GO:0016491">
    <property type="term" value="F:oxidoreductase activity"/>
    <property type="evidence" value="ECO:0007669"/>
    <property type="project" value="InterPro"/>
</dbReference>
<evidence type="ECO:0000313" key="3">
    <source>
        <dbReference type="Proteomes" id="UP001303760"/>
    </source>
</evidence>
<organism evidence="2 3">
    <name type="scientific">Achaetomium macrosporum</name>
    <dbReference type="NCBI Taxonomy" id="79813"/>
    <lineage>
        <taxon>Eukaryota</taxon>
        <taxon>Fungi</taxon>
        <taxon>Dikarya</taxon>
        <taxon>Ascomycota</taxon>
        <taxon>Pezizomycotina</taxon>
        <taxon>Sordariomycetes</taxon>
        <taxon>Sordariomycetidae</taxon>
        <taxon>Sordariales</taxon>
        <taxon>Chaetomiaceae</taxon>
        <taxon>Achaetomium</taxon>
    </lineage>
</organism>
<protein>
    <recommendedName>
        <fullName evidence="4">Methyltransferase</fullName>
    </recommendedName>
</protein>
<dbReference type="EMBL" id="MU860014">
    <property type="protein sequence ID" value="KAK4241991.1"/>
    <property type="molecule type" value="Genomic_DNA"/>
</dbReference>
<proteinExistence type="inferred from homology"/>
<reference evidence="2" key="2">
    <citation type="submission" date="2023-05" db="EMBL/GenBank/DDBJ databases">
        <authorList>
            <consortium name="Lawrence Berkeley National Laboratory"/>
            <person name="Steindorff A."/>
            <person name="Hensen N."/>
            <person name="Bonometti L."/>
            <person name="Westerberg I."/>
            <person name="Brannstrom I.O."/>
            <person name="Guillou S."/>
            <person name="Cros-Aarteil S."/>
            <person name="Calhoun S."/>
            <person name="Haridas S."/>
            <person name="Kuo A."/>
            <person name="Mondo S."/>
            <person name="Pangilinan J."/>
            <person name="Riley R."/>
            <person name="Labutti K."/>
            <person name="Andreopoulos B."/>
            <person name="Lipzen A."/>
            <person name="Chen C."/>
            <person name="Yanf M."/>
            <person name="Daum C."/>
            <person name="Ng V."/>
            <person name="Clum A."/>
            <person name="Ohm R."/>
            <person name="Martin F."/>
            <person name="Silar P."/>
            <person name="Natvig D."/>
            <person name="Lalanne C."/>
            <person name="Gautier V."/>
            <person name="Ament-Velasquez S.L."/>
            <person name="Kruys A."/>
            <person name="Hutchinson M.I."/>
            <person name="Powell A.J."/>
            <person name="Barry K."/>
            <person name="Miller A.N."/>
            <person name="Grigoriev I.V."/>
            <person name="Debuchy R."/>
            <person name="Gladieux P."/>
            <person name="Thoren M.H."/>
            <person name="Johannesson H."/>
        </authorList>
    </citation>
    <scope>NUCLEOTIDE SEQUENCE</scope>
    <source>
        <strain evidence="2">CBS 532.94</strain>
    </source>
</reference>
<accession>A0AAN7CI12</accession>
<evidence type="ECO:0000256" key="1">
    <source>
        <dbReference type="ARBA" id="ARBA00023604"/>
    </source>
</evidence>
<dbReference type="NCBIfam" id="NF041278">
    <property type="entry name" value="CmcJ_NvfI_EfuI"/>
    <property type="match status" value="1"/>
</dbReference>
<evidence type="ECO:0000313" key="2">
    <source>
        <dbReference type="EMBL" id="KAK4241991.1"/>
    </source>
</evidence>
<name>A0AAN7CI12_9PEZI</name>
<gene>
    <name evidence="2" type="ORF">C8A03DRAFT_29886</name>
</gene>
<dbReference type="PANTHER" id="PTHR34598:SF3">
    <property type="entry name" value="OXIDOREDUCTASE AN1597"/>
    <property type="match status" value="1"/>
</dbReference>
<dbReference type="InterPro" id="IPR044053">
    <property type="entry name" value="AsaB-like"/>
</dbReference>